<evidence type="ECO:0000313" key="2">
    <source>
        <dbReference type="Proteomes" id="UP000594121"/>
    </source>
</evidence>
<dbReference type="RefSeq" id="WP_192818536.1">
    <property type="nucleotide sequence ID" value="NZ_CP062310.1"/>
</dbReference>
<dbReference type="InParanoid" id="A0A7L9FI22"/>
<proteinExistence type="predicted"/>
<organism evidence="1 2">
    <name type="scientific">Infirmifilum lucidum</name>
    <dbReference type="NCBI Taxonomy" id="2776706"/>
    <lineage>
        <taxon>Archaea</taxon>
        <taxon>Thermoproteota</taxon>
        <taxon>Thermoprotei</taxon>
        <taxon>Thermofilales</taxon>
        <taxon>Thermofilaceae</taxon>
        <taxon>Infirmifilum</taxon>
    </lineage>
</organism>
<dbReference type="EMBL" id="CP062310">
    <property type="protein sequence ID" value="QOJ78564.1"/>
    <property type="molecule type" value="Genomic_DNA"/>
</dbReference>
<reference evidence="1 2" key="1">
    <citation type="submission" date="2020-10" db="EMBL/GenBank/DDBJ databases">
        <title>Thermofilum lucidum 3507LT sp. nov. a novel member of Thermofilaceae family isolated from Chile hot spring, and proposal of description order Thermofilales.</title>
        <authorList>
            <person name="Zayulina K.S."/>
            <person name="Elcheninov A.G."/>
            <person name="Toshchakov S.V."/>
            <person name="Kublanov I.V."/>
        </authorList>
    </citation>
    <scope>NUCLEOTIDE SEQUENCE [LARGE SCALE GENOMIC DNA]</scope>
    <source>
        <strain evidence="1 2">3507LT</strain>
    </source>
</reference>
<sequence>MENISGKVRAEVEKFIRSNNRYKGAIILLRGDSIVVGESPSELGRAVRDVVSLIDTAFRRLLAGPPRYFVAEGEGFGVSYGKFGFDGAVVLVYSELPIGVAMYDVKNLCRTLSTLAQ</sequence>
<protein>
    <recommendedName>
        <fullName evidence="3">Roadblock/LAMTOR2 domain-containing protein</fullName>
    </recommendedName>
</protein>
<dbReference type="Proteomes" id="UP000594121">
    <property type="component" value="Chromosome"/>
</dbReference>
<name>A0A7L9FI22_9CREN</name>
<gene>
    <name evidence="1" type="ORF">IG193_07350</name>
</gene>
<dbReference type="AlphaFoldDB" id="A0A7L9FI22"/>
<keyword evidence="2" id="KW-1185">Reference proteome</keyword>
<dbReference type="KEGG" id="thel:IG193_07350"/>
<evidence type="ECO:0000313" key="1">
    <source>
        <dbReference type="EMBL" id="QOJ78564.1"/>
    </source>
</evidence>
<accession>A0A7L9FI22</accession>
<dbReference type="GeneID" id="59149700"/>
<evidence type="ECO:0008006" key="3">
    <source>
        <dbReference type="Google" id="ProtNLM"/>
    </source>
</evidence>